<dbReference type="EMBL" id="MPTB01000007">
    <property type="protein sequence ID" value="OMD50398.1"/>
    <property type="molecule type" value="Genomic_DNA"/>
</dbReference>
<sequence>MSTELKTEVEFNKVIRERHSVRKYDPSWKISEEEIKEILGEAVLAPSSSNLQPWRFIVITDQELKAQLLPIANNQQQTVEASAVIAVLGDSEAYRNAEAIYEYAEAAGYVTPEVGAAMAKRSRDGYSSMPVEVLNNIARVDGGLVSMQLMLAAKAKGYDTVPMGGFNPDGFRALFQIPERYTTVMLIALGKAAVEGRPTVRLPLEQVTHWNGFQG</sequence>
<evidence type="ECO:0000259" key="3">
    <source>
        <dbReference type="Pfam" id="PF00881"/>
    </source>
</evidence>
<keyword evidence="2" id="KW-0560">Oxidoreductase</keyword>
<comment type="similarity">
    <text evidence="1">Belongs to the nitroreductase family.</text>
</comment>
<gene>
    <name evidence="4" type="ORF">BSK56_07660</name>
</gene>
<organism evidence="4 5">
    <name type="scientific">Paenibacillus borealis</name>
    <dbReference type="NCBI Taxonomy" id="160799"/>
    <lineage>
        <taxon>Bacteria</taxon>
        <taxon>Bacillati</taxon>
        <taxon>Bacillota</taxon>
        <taxon>Bacilli</taxon>
        <taxon>Bacillales</taxon>
        <taxon>Paenibacillaceae</taxon>
        <taxon>Paenibacillus</taxon>
    </lineage>
</organism>
<dbReference type="CDD" id="cd02137">
    <property type="entry name" value="MhqN-like"/>
    <property type="match status" value="1"/>
</dbReference>
<feature type="domain" description="Nitroreductase" evidence="3">
    <location>
        <begin position="15"/>
        <end position="191"/>
    </location>
</feature>
<keyword evidence="5" id="KW-1185">Reference proteome</keyword>
<dbReference type="PANTHER" id="PTHR43673:SF3">
    <property type="entry name" value="NAD(P)H NITROREDUCTASE YODC-RELATED"/>
    <property type="match status" value="1"/>
</dbReference>
<evidence type="ECO:0000256" key="2">
    <source>
        <dbReference type="ARBA" id="ARBA00023002"/>
    </source>
</evidence>
<evidence type="ECO:0000256" key="1">
    <source>
        <dbReference type="ARBA" id="ARBA00007118"/>
    </source>
</evidence>
<dbReference type="InterPro" id="IPR029479">
    <property type="entry name" value="Nitroreductase"/>
</dbReference>
<name>A0ABX3HIQ4_PAEBO</name>
<dbReference type="PANTHER" id="PTHR43673">
    <property type="entry name" value="NAD(P)H NITROREDUCTASE YDGI-RELATED"/>
    <property type="match status" value="1"/>
</dbReference>
<proteinExistence type="inferred from homology"/>
<accession>A0ABX3HIQ4</accession>
<dbReference type="SUPFAM" id="SSF55469">
    <property type="entry name" value="FMN-dependent nitroreductase-like"/>
    <property type="match status" value="1"/>
</dbReference>
<evidence type="ECO:0000313" key="5">
    <source>
        <dbReference type="Proteomes" id="UP000187412"/>
    </source>
</evidence>
<comment type="caution">
    <text evidence="4">The sequence shown here is derived from an EMBL/GenBank/DDBJ whole genome shotgun (WGS) entry which is preliminary data.</text>
</comment>
<dbReference type="Gene3D" id="3.40.109.10">
    <property type="entry name" value="NADH Oxidase"/>
    <property type="match status" value="1"/>
</dbReference>
<reference evidence="4 5" key="1">
    <citation type="submission" date="2016-10" db="EMBL/GenBank/DDBJ databases">
        <title>Paenibacillus species isolates.</title>
        <authorList>
            <person name="Beno S.M."/>
        </authorList>
    </citation>
    <scope>NUCLEOTIDE SEQUENCE [LARGE SCALE GENOMIC DNA]</scope>
    <source>
        <strain evidence="4 5">FSL H7-0744</strain>
    </source>
</reference>
<dbReference type="Pfam" id="PF00881">
    <property type="entry name" value="Nitroreductase"/>
    <property type="match status" value="1"/>
</dbReference>
<dbReference type="InterPro" id="IPR000415">
    <property type="entry name" value="Nitroreductase-like"/>
</dbReference>
<evidence type="ECO:0000313" key="4">
    <source>
        <dbReference type="EMBL" id="OMD50398.1"/>
    </source>
</evidence>
<protein>
    <submittedName>
        <fullName evidence="4">Nitroreductase family protein</fullName>
    </submittedName>
</protein>
<dbReference type="RefSeq" id="WP_076110011.1">
    <property type="nucleotide sequence ID" value="NZ_MPTB01000007.1"/>
</dbReference>
<dbReference type="Proteomes" id="UP000187412">
    <property type="component" value="Unassembled WGS sequence"/>
</dbReference>